<sequence length="291" mass="33403">MFEKDKVREELRHNISLNKTRESMLLDDTVIEDDLALLRVENDLLKELNSELKEKNNMLRELAKDRNNCNKTNVASYADIAKCDKNNTRKIIPNIVIKAKDKKNKDTVNQVKCQLLGDIAVPIKKLQTNKSGDVTIKCKNKEDVERTTAMLRNKLINDYQVEVQTLKAPRMRILDVQNDMNLESLTEDIKNRNPVMLNGNFTLVSEFKNALKQRTVILEAASEMYSAIVKNEYKLYIGYQCCKVLLDEHTRIQRWCDPALKHISECELQKYAGGECEPPDDVLISTSVGLS</sequence>
<dbReference type="OrthoDB" id="7964316at2759"/>
<proteinExistence type="predicted"/>
<evidence type="ECO:0000313" key="2">
    <source>
        <dbReference type="EMBL" id="GBP47152.1"/>
    </source>
</evidence>
<dbReference type="EMBL" id="BGZK01000496">
    <property type="protein sequence ID" value="GBP47152.1"/>
    <property type="molecule type" value="Genomic_DNA"/>
</dbReference>
<organism evidence="2 3">
    <name type="scientific">Eumeta variegata</name>
    <name type="common">Bagworm moth</name>
    <name type="synonym">Eumeta japonica</name>
    <dbReference type="NCBI Taxonomy" id="151549"/>
    <lineage>
        <taxon>Eukaryota</taxon>
        <taxon>Metazoa</taxon>
        <taxon>Ecdysozoa</taxon>
        <taxon>Arthropoda</taxon>
        <taxon>Hexapoda</taxon>
        <taxon>Insecta</taxon>
        <taxon>Pterygota</taxon>
        <taxon>Neoptera</taxon>
        <taxon>Endopterygota</taxon>
        <taxon>Lepidoptera</taxon>
        <taxon>Glossata</taxon>
        <taxon>Ditrysia</taxon>
        <taxon>Tineoidea</taxon>
        <taxon>Psychidae</taxon>
        <taxon>Oiketicinae</taxon>
        <taxon>Eumeta</taxon>
    </lineage>
</organism>
<comment type="caution">
    <text evidence="2">The sequence shown here is derived from an EMBL/GenBank/DDBJ whole genome shotgun (WGS) entry which is preliminary data.</text>
</comment>
<keyword evidence="3" id="KW-1185">Reference proteome</keyword>
<gene>
    <name evidence="2" type="ORF">EVAR_36977_1</name>
</gene>
<protein>
    <submittedName>
        <fullName evidence="2">Uncharacterized protein</fullName>
    </submittedName>
</protein>
<name>A0A4C1W9G4_EUMVA</name>
<feature type="coiled-coil region" evidence="1">
    <location>
        <begin position="35"/>
        <end position="72"/>
    </location>
</feature>
<dbReference type="AlphaFoldDB" id="A0A4C1W9G4"/>
<evidence type="ECO:0000256" key="1">
    <source>
        <dbReference type="SAM" id="Coils"/>
    </source>
</evidence>
<keyword evidence="1" id="KW-0175">Coiled coil</keyword>
<accession>A0A4C1W9G4</accession>
<evidence type="ECO:0000313" key="3">
    <source>
        <dbReference type="Proteomes" id="UP000299102"/>
    </source>
</evidence>
<reference evidence="2 3" key="1">
    <citation type="journal article" date="2019" name="Commun. Biol.">
        <title>The bagworm genome reveals a unique fibroin gene that provides high tensile strength.</title>
        <authorList>
            <person name="Kono N."/>
            <person name="Nakamura H."/>
            <person name="Ohtoshi R."/>
            <person name="Tomita M."/>
            <person name="Numata K."/>
            <person name="Arakawa K."/>
        </authorList>
    </citation>
    <scope>NUCLEOTIDE SEQUENCE [LARGE SCALE GENOMIC DNA]</scope>
</reference>
<dbReference type="Proteomes" id="UP000299102">
    <property type="component" value="Unassembled WGS sequence"/>
</dbReference>